<gene>
    <name evidence="3" type="ORF">Cpap_3525</name>
</gene>
<dbReference type="Proteomes" id="UP000003860">
    <property type="component" value="Unassembled WGS sequence"/>
</dbReference>
<feature type="domain" description="AMP-dependent synthetase/ligase" evidence="2">
    <location>
        <begin position="22"/>
        <end position="420"/>
    </location>
</feature>
<dbReference type="Gene3D" id="3.40.50.12780">
    <property type="entry name" value="N-terminal domain of ligase-like"/>
    <property type="match status" value="1"/>
</dbReference>
<comment type="caution">
    <text evidence="3">The sequence shown here is derived from an EMBL/GenBank/DDBJ whole genome shotgun (WGS) entry which is preliminary data.</text>
</comment>
<dbReference type="PANTHER" id="PTHR43272:SF52">
    <property type="entry name" value="AMP-DEPENDENT SYNTHETASE_LIGASE DOMAIN-CONTAINING PROTEIN"/>
    <property type="match status" value="1"/>
</dbReference>
<accession>F1T9B4</accession>
<dbReference type="InterPro" id="IPR045851">
    <property type="entry name" value="AMP-bd_C_sf"/>
</dbReference>
<evidence type="ECO:0000313" key="4">
    <source>
        <dbReference type="Proteomes" id="UP000003860"/>
    </source>
</evidence>
<dbReference type="STRING" id="588581.Cpap_3525"/>
<organism evidence="3 4">
    <name type="scientific">Ruminiclostridium papyrosolvens DSM 2782</name>
    <dbReference type="NCBI Taxonomy" id="588581"/>
    <lineage>
        <taxon>Bacteria</taxon>
        <taxon>Bacillati</taxon>
        <taxon>Bacillota</taxon>
        <taxon>Clostridia</taxon>
        <taxon>Eubacteriales</taxon>
        <taxon>Oscillospiraceae</taxon>
        <taxon>Ruminiclostridium</taxon>
    </lineage>
</organism>
<dbReference type="InterPro" id="IPR042099">
    <property type="entry name" value="ANL_N_sf"/>
</dbReference>
<evidence type="ECO:0000313" key="3">
    <source>
        <dbReference type="EMBL" id="EGD49096.1"/>
    </source>
</evidence>
<dbReference type="Gene3D" id="3.30.300.30">
    <property type="match status" value="1"/>
</dbReference>
<protein>
    <submittedName>
        <fullName evidence="3">AMP-dependent synthetase and ligase</fullName>
    </submittedName>
</protein>
<dbReference type="GO" id="GO:0004467">
    <property type="term" value="F:long-chain fatty acid-CoA ligase activity"/>
    <property type="evidence" value="ECO:0007669"/>
    <property type="project" value="UniProtKB-EC"/>
</dbReference>
<dbReference type="Pfam" id="PF00501">
    <property type="entry name" value="AMP-binding"/>
    <property type="match status" value="1"/>
</dbReference>
<dbReference type="AlphaFoldDB" id="F1T9B4"/>
<evidence type="ECO:0000256" key="1">
    <source>
        <dbReference type="ARBA" id="ARBA00024484"/>
    </source>
</evidence>
<sequence length="572" mass="64071">MRTEPIYQTRKITDLKDLMVQSAKLFGDRNAFYIKDKNDEYYGKTYTELKSDIDAFGTALISLGLKDKKIAILSQNSAQWCTSYLTITGGVGVVVPLDKELPFNEVENLISRAGVSAIVFSSKYRSDMLKLSQNSGVEYYIDIDQTEEVADGFLSYSCLIEKGKELMKKGNRSYVDAKIDPDAMCALIFTSGTTDLAKGVMLSSKNLASNVRAVVSMLYIDENDSVLSILPLHHTYECTAGFLVMMYSGCCMSFNEGLKHIVKNLQETKPTILMLVPLILENMHKKIAKQASKTRMGKVKFNTAIEISNFLYNFLKIDIRKKLFKQVLNTFGGRVRLVISGAAAVNPDVSNDLCAMGIRIVQGYGLTEFSPIVAVNNDRGFRHDSAGKPLAGVDVQLENIGEDGIGEFVISGDCVMMGYFENPSATRNVLKNGRLYTGDLGYIDDEGYLYITGRKKNVIVTKNGKNIFPEEVEAYLSKSRFVKESLVWGRFDEETGETEVNAQILPDVDEIKAKLNLNIVSTDEIHKVIHGEIKEINKLMPLYKRIKDFTIREEEFVKTTTKKIKRYVENVG</sequence>
<dbReference type="InterPro" id="IPR000873">
    <property type="entry name" value="AMP-dep_synth/lig_dom"/>
</dbReference>
<reference evidence="3" key="2">
    <citation type="submission" date="2011-01" db="EMBL/GenBank/DDBJ databases">
        <title>The Non-contiguous Finished genome of Clostridium papyrosolvens.</title>
        <authorList>
            <person name="Lucas S."/>
            <person name="Copeland A."/>
            <person name="Lapidus A."/>
            <person name="Cheng J.-F."/>
            <person name="Goodwin L."/>
            <person name="Pitluck S."/>
            <person name="Misra M."/>
            <person name="Chertkov O."/>
            <person name="Detter J.C."/>
            <person name="Han C."/>
            <person name="Tapia R."/>
            <person name="Land M."/>
            <person name="Hauser L."/>
            <person name="Kyrpides N."/>
            <person name="Ivanova N."/>
            <person name="Pagani I."/>
            <person name="Mouttaki H."/>
            <person name="He Z."/>
            <person name="Zhou J."/>
            <person name="Hemme C.L."/>
            <person name="Woyke T."/>
        </authorList>
    </citation>
    <scope>NUCLEOTIDE SEQUENCE [LARGE SCALE GENOMIC DNA]</scope>
    <source>
        <strain evidence="3">DSM 2782</strain>
    </source>
</reference>
<keyword evidence="4" id="KW-1185">Reference proteome</keyword>
<name>F1T9B4_9FIRM</name>
<keyword evidence="3" id="KW-0436">Ligase</keyword>
<dbReference type="eggNOG" id="COG1022">
    <property type="taxonomic scope" value="Bacteria"/>
</dbReference>
<dbReference type="EMBL" id="ACXX02000002">
    <property type="protein sequence ID" value="EGD49096.1"/>
    <property type="molecule type" value="Genomic_DNA"/>
</dbReference>
<dbReference type="GO" id="GO:0016020">
    <property type="term" value="C:membrane"/>
    <property type="evidence" value="ECO:0007669"/>
    <property type="project" value="TreeGrafter"/>
</dbReference>
<reference evidence="3" key="1">
    <citation type="submission" date="2009-07" db="EMBL/GenBank/DDBJ databases">
        <authorList>
            <consortium name="US DOE Joint Genome Institute (JGI-PGF)"/>
            <person name="Lucas S."/>
            <person name="Copeland A."/>
            <person name="Lapidus A."/>
            <person name="Glavina del Rio T."/>
            <person name="Tice H."/>
            <person name="Bruce D."/>
            <person name="Goodwin L."/>
            <person name="Pitluck S."/>
            <person name="Larimer F."/>
            <person name="Land M.L."/>
            <person name="Mouttaki H."/>
            <person name="He Z."/>
            <person name="Zhou J."/>
            <person name="Hemme C.L."/>
        </authorList>
    </citation>
    <scope>NUCLEOTIDE SEQUENCE</scope>
    <source>
        <strain evidence="3">DSM 2782</strain>
    </source>
</reference>
<evidence type="ECO:0000259" key="2">
    <source>
        <dbReference type="Pfam" id="PF00501"/>
    </source>
</evidence>
<dbReference type="RefSeq" id="WP_004617224.1">
    <property type="nucleotide sequence ID" value="NZ_ACXX02000002.1"/>
</dbReference>
<proteinExistence type="predicted"/>
<dbReference type="SUPFAM" id="SSF56801">
    <property type="entry name" value="Acetyl-CoA synthetase-like"/>
    <property type="match status" value="1"/>
</dbReference>
<dbReference type="OrthoDB" id="9778383at2"/>
<comment type="catalytic activity">
    <reaction evidence="1">
        <text>a long-chain fatty acid + ATP + CoA = a long-chain fatty acyl-CoA + AMP + diphosphate</text>
        <dbReference type="Rhea" id="RHEA:15421"/>
        <dbReference type="ChEBI" id="CHEBI:30616"/>
        <dbReference type="ChEBI" id="CHEBI:33019"/>
        <dbReference type="ChEBI" id="CHEBI:57287"/>
        <dbReference type="ChEBI" id="CHEBI:57560"/>
        <dbReference type="ChEBI" id="CHEBI:83139"/>
        <dbReference type="ChEBI" id="CHEBI:456215"/>
        <dbReference type="EC" id="6.2.1.3"/>
    </reaction>
    <physiologicalReaction direction="left-to-right" evidence="1">
        <dbReference type="Rhea" id="RHEA:15422"/>
    </physiologicalReaction>
</comment>
<dbReference type="PANTHER" id="PTHR43272">
    <property type="entry name" value="LONG-CHAIN-FATTY-ACID--COA LIGASE"/>
    <property type="match status" value="1"/>
</dbReference>